<dbReference type="InterPro" id="IPR031359">
    <property type="entry name" value="NACHT_N"/>
</dbReference>
<keyword evidence="2" id="KW-0677">Repeat</keyword>
<feature type="repeat" description="WD" evidence="3">
    <location>
        <begin position="1397"/>
        <end position="1430"/>
    </location>
</feature>
<dbReference type="EMBL" id="CP069103">
    <property type="protein sequence ID" value="QSS52600.1"/>
    <property type="molecule type" value="Genomic_DNA"/>
</dbReference>
<dbReference type="SMART" id="SM00320">
    <property type="entry name" value="WD40"/>
    <property type="match status" value="11"/>
</dbReference>
<dbReference type="Pfam" id="PF00400">
    <property type="entry name" value="WD40"/>
    <property type="match status" value="7"/>
</dbReference>
<dbReference type="PROSITE" id="PS50837">
    <property type="entry name" value="NACHT"/>
    <property type="match status" value="1"/>
</dbReference>
<dbReference type="VEuPathDB" id="FungiDB:I7I53_08292"/>
<dbReference type="InterPro" id="IPR056884">
    <property type="entry name" value="NPHP3-like_N"/>
</dbReference>
<feature type="domain" description="NACHT" evidence="5">
    <location>
        <begin position="413"/>
        <end position="562"/>
    </location>
</feature>
<evidence type="ECO:0000313" key="7">
    <source>
        <dbReference type="Proteomes" id="UP000663419"/>
    </source>
</evidence>
<dbReference type="PROSITE" id="PS00678">
    <property type="entry name" value="WD_REPEATS_1"/>
    <property type="match status" value="1"/>
</dbReference>
<evidence type="ECO:0000256" key="4">
    <source>
        <dbReference type="SAM" id="MobiDB-lite"/>
    </source>
</evidence>
<dbReference type="PRINTS" id="PR00320">
    <property type="entry name" value="GPROTEINBRPT"/>
</dbReference>
<evidence type="ECO:0000259" key="5">
    <source>
        <dbReference type="PROSITE" id="PS50837"/>
    </source>
</evidence>
<dbReference type="Pfam" id="PF24883">
    <property type="entry name" value="NPHP3_N"/>
    <property type="match status" value="1"/>
</dbReference>
<keyword evidence="1 3" id="KW-0853">WD repeat</keyword>
<dbReference type="InterPro" id="IPR007111">
    <property type="entry name" value="NACHT_NTPase"/>
</dbReference>
<dbReference type="Gene3D" id="3.40.50.300">
    <property type="entry name" value="P-loop containing nucleotide triphosphate hydrolases"/>
    <property type="match status" value="1"/>
</dbReference>
<feature type="region of interest" description="Disordered" evidence="4">
    <location>
        <begin position="13"/>
        <end position="39"/>
    </location>
</feature>
<evidence type="ECO:0000256" key="3">
    <source>
        <dbReference type="PROSITE-ProRule" id="PRU00221"/>
    </source>
</evidence>
<dbReference type="PROSITE" id="PS50294">
    <property type="entry name" value="WD_REPEATS_REGION"/>
    <property type="match status" value="4"/>
</dbReference>
<dbReference type="PANTHER" id="PTHR19879:SF9">
    <property type="entry name" value="TRANSCRIPTION INITIATION FACTOR TFIID SUBUNIT 5"/>
    <property type="match status" value="1"/>
</dbReference>
<dbReference type="Gene3D" id="2.130.10.10">
    <property type="entry name" value="YVTN repeat-like/Quinoprotein amine dehydrogenase"/>
    <property type="match status" value="4"/>
</dbReference>
<evidence type="ECO:0000256" key="1">
    <source>
        <dbReference type="ARBA" id="ARBA00022574"/>
    </source>
</evidence>
<evidence type="ECO:0000256" key="2">
    <source>
        <dbReference type="ARBA" id="ARBA00022737"/>
    </source>
</evidence>
<dbReference type="InterPro" id="IPR019775">
    <property type="entry name" value="WD40_repeat_CS"/>
</dbReference>
<feature type="repeat" description="WD" evidence="3">
    <location>
        <begin position="1146"/>
        <end position="1178"/>
    </location>
</feature>
<dbReference type="SUPFAM" id="SSF50978">
    <property type="entry name" value="WD40 repeat-like"/>
    <property type="match status" value="2"/>
</dbReference>
<dbReference type="Proteomes" id="UP000663419">
    <property type="component" value="Chromosome 2"/>
</dbReference>
<dbReference type="Pfam" id="PF17100">
    <property type="entry name" value="NACHT_N"/>
    <property type="match status" value="1"/>
</dbReference>
<name>A0A8A1LGE9_AJEC8</name>
<dbReference type="PANTHER" id="PTHR19879">
    <property type="entry name" value="TRANSCRIPTION INITIATION FACTOR TFIID"/>
    <property type="match status" value="1"/>
</dbReference>
<feature type="repeat" description="WD" evidence="3">
    <location>
        <begin position="1439"/>
        <end position="1480"/>
    </location>
</feature>
<dbReference type="SUPFAM" id="SSF52540">
    <property type="entry name" value="P-loop containing nucleoside triphosphate hydrolases"/>
    <property type="match status" value="1"/>
</dbReference>
<sequence>MPLRARLKRLWGKHRPRTTKNATTTVNANPTPESHFPKLGPDDSAIFVAASTTVLTSPESLKETRSLDPGPTLETVHTQNDTLRSSQDLKLSSLWDEAYDELRKENAKLVDAYEQDLFSIQNLGQQAPKGEDREIQLQKLLDSKLQNIENSQMKISIHGKDVVIRDKARKVVHSILSVKDYIGSIAFAEPHAALAWAGILIILPVITNPITQAEYGTEGLEYISELLVRCKVTEDTYRENLACVLATSSPSIPAYLVELNASFRAKTISIYSQILKYQISFSQQCSRSGLFRFLRDYVIADDWQGMLESIKGTEEDISRVLDSFDSRTLKKIDEQVSVLRSNADKSLDLLLETKAGVEKINQAQFLGKLYRAEYAAFNTFTKADRRPPRCLEGTRIDILREIQHWGDGHREECMFWIKGLAGTGKSTLARTIAHHFNEKGRLGASFFFSRGKKDLGDATAILTTIAVQLAEALPDLKNDICDVIEKHGDIGQQPLYNQWRELIFQPLLRLDRKLLLPIVLVFVLDALDECEGDEHLGEILRLLTELKSLKILRVKVLLTSRPERSIYASFRELPDIVHHDLTLHSVPKVVIDGDISIFLRYELGKIQSKRRIDTSWPGDESIQTLVQRADRLFIYAATVCRFIGESRFPEKRMSEILQTESMSRSSTSELDKMYSEILKHVLDEGSDEDKEDMAGLFKQIVGSIIVLFEALPKSALTSTLDLPSTDITEILEALHSVLDIPDDENMPIQLFHLSFRDFLFSEERCANPTFTIKEEAAHGGLVTKCLKLMSKHLKQDICDLRHPGTSIANMRKSTVETHLPQDLQYACKYWIRHLQKSQIKLLDGGEVHIFLQKHLLHWIETLSLMEIISEGIVMIRALETLLLPKSDAHSSLLSLVYDMKRFILNFRSVIEAAPLQIYSSALVFSPKKSIIREQFWEEVPPWIVDVVSAEEDWNPSLLTLEHSCSVEDISFSPDGDFLISSGGNLINAWDTTTGAFRYAIPDISQSTFALKRQEVLSPDGQFLACTSHFDDKIRLWDLKRIAIHSTLEGHVDYVISIAFSPDGEYIVSTSLDKSIRLWEVKKGRSKILFSGKSDLLLEKSQSLSFETRTNGTIFSPNGEFIAGYIHGLGHDQVQLWDAKTNCLVGTLPHPRFILALAFSYDGKFIASACSDGTVRIWDPRTATLCGILTQVKSGYADCISPFAFSPDGQSIACISHGAVEIWDLKSLSLCGTIENDTEAITCITFSPDSRLLAAASGRFLKFWDRQTKILCGMLAGHTSKITTLKFSPNGQFVASGSLDNSVRLWDTMGLGIPSSIIQTHISEIKFTGSGHYVVSYLSDETTELRDPSTGVPMFTLPDFLQFSDKVEFSPVNNLLAYTDDDTVNLWNMATRKFYGSLTITDRVVKTIAFSPDGNDLAVSYQNHAIVIWDLMIKKRRYVLKGHADDVYKLEYSSDGHLLVSASRDDSLRLWDPATGELIGLLGRRKGRIWDMAVSSDAKAIICISGHFVTVWDSNTKLIKMELDLKDKQVGDGVGSPIPLPSLFEYLDMLPLSAFDWKEDKLVIRADPLCVKKPWVAYQLQAVLWLPGGYRPIRGNSTSIHGNTIALTGQSNSLMLIKLDLKSIPSISTSLEY</sequence>
<feature type="compositionally biased region" description="Low complexity" evidence="4">
    <location>
        <begin position="19"/>
        <end position="32"/>
    </location>
</feature>
<dbReference type="InterPro" id="IPR020472">
    <property type="entry name" value="WD40_PAC1"/>
</dbReference>
<accession>A0A8A1LGE9</accession>
<feature type="repeat" description="WD" evidence="3">
    <location>
        <begin position="1047"/>
        <end position="1088"/>
    </location>
</feature>
<protein>
    <submittedName>
        <fullName evidence="6">WD domain-containing protein, vegetative incompatibility protein HET-E-1</fullName>
    </submittedName>
</protein>
<gene>
    <name evidence="6" type="ORF">I7I53_08292</name>
</gene>
<dbReference type="PROSITE" id="PS50082">
    <property type="entry name" value="WD_REPEATS_2"/>
    <property type="match status" value="6"/>
</dbReference>
<organism evidence="6 7">
    <name type="scientific">Ajellomyces capsulatus (strain H88)</name>
    <name type="common">Darling's disease fungus</name>
    <name type="synonym">Histoplasma capsulatum</name>
    <dbReference type="NCBI Taxonomy" id="544711"/>
    <lineage>
        <taxon>Eukaryota</taxon>
        <taxon>Fungi</taxon>
        <taxon>Dikarya</taxon>
        <taxon>Ascomycota</taxon>
        <taxon>Pezizomycotina</taxon>
        <taxon>Eurotiomycetes</taxon>
        <taxon>Eurotiomycetidae</taxon>
        <taxon>Onygenales</taxon>
        <taxon>Ajellomycetaceae</taxon>
        <taxon>Histoplasma</taxon>
    </lineage>
</organism>
<dbReference type="InterPro" id="IPR036322">
    <property type="entry name" value="WD40_repeat_dom_sf"/>
</dbReference>
<feature type="repeat" description="WD" evidence="3">
    <location>
        <begin position="1233"/>
        <end position="1264"/>
    </location>
</feature>
<evidence type="ECO:0000313" key="6">
    <source>
        <dbReference type="EMBL" id="QSS52600.1"/>
    </source>
</evidence>
<reference evidence="6" key="1">
    <citation type="submission" date="2021-01" db="EMBL/GenBank/DDBJ databases">
        <title>Chromosome-level genome assembly of a human fungal pathogen reveals clustering of transcriptionally co-regulated genes.</title>
        <authorList>
            <person name="Voorhies M."/>
            <person name="Cohen S."/>
            <person name="Shea T.P."/>
            <person name="Petrus S."/>
            <person name="Munoz J.F."/>
            <person name="Poplawski S."/>
            <person name="Goldman W.E."/>
            <person name="Michael T."/>
            <person name="Cuomo C.A."/>
            <person name="Sil A."/>
            <person name="Beyhan S."/>
        </authorList>
    </citation>
    <scope>NUCLEOTIDE SEQUENCE</scope>
    <source>
        <strain evidence="6">H88</strain>
    </source>
</reference>
<dbReference type="InterPro" id="IPR015943">
    <property type="entry name" value="WD40/YVTN_repeat-like_dom_sf"/>
</dbReference>
<dbReference type="CDD" id="cd00200">
    <property type="entry name" value="WD40"/>
    <property type="match status" value="1"/>
</dbReference>
<dbReference type="InterPro" id="IPR001680">
    <property type="entry name" value="WD40_rpt"/>
</dbReference>
<feature type="repeat" description="WD" evidence="3">
    <location>
        <begin position="1274"/>
        <end position="1306"/>
    </location>
</feature>
<proteinExistence type="predicted"/>
<dbReference type="InterPro" id="IPR027417">
    <property type="entry name" value="P-loop_NTPase"/>
</dbReference>